<dbReference type="NCBIfam" id="NF000955">
    <property type="entry name" value="PRK00099.1-1"/>
    <property type="match status" value="1"/>
</dbReference>
<keyword evidence="4 6" id="KW-0687">Ribonucleoprotein</keyword>
<name>A0A9D9EQ07_9BACT</name>
<dbReference type="GO" id="GO:0006412">
    <property type="term" value="P:translation"/>
    <property type="evidence" value="ECO:0007669"/>
    <property type="project" value="UniProtKB-UniRule"/>
</dbReference>
<organism evidence="7 8">
    <name type="scientific">Candidatus Cryptobacteroides intestinavium</name>
    <dbReference type="NCBI Taxonomy" id="2840766"/>
    <lineage>
        <taxon>Bacteria</taxon>
        <taxon>Pseudomonadati</taxon>
        <taxon>Bacteroidota</taxon>
        <taxon>Bacteroidia</taxon>
        <taxon>Bacteroidales</taxon>
        <taxon>Candidatus Cryptobacteroides</taxon>
    </lineage>
</organism>
<protein>
    <recommendedName>
        <fullName evidence="5 6">Large ribosomal subunit protein uL10</fullName>
    </recommendedName>
</protein>
<evidence type="ECO:0000256" key="5">
    <source>
        <dbReference type="ARBA" id="ARBA00035202"/>
    </source>
</evidence>
<keyword evidence="6" id="KW-0699">rRNA-binding</keyword>
<evidence type="ECO:0000313" key="8">
    <source>
        <dbReference type="Proteomes" id="UP000823661"/>
    </source>
</evidence>
<dbReference type="InterPro" id="IPR047865">
    <property type="entry name" value="Ribosomal_uL10_bac_type"/>
</dbReference>
<dbReference type="GO" id="GO:0070180">
    <property type="term" value="F:large ribosomal subunit rRNA binding"/>
    <property type="evidence" value="ECO:0007669"/>
    <property type="project" value="UniProtKB-UniRule"/>
</dbReference>
<dbReference type="Gene3D" id="6.10.250.290">
    <property type="match status" value="1"/>
</dbReference>
<dbReference type="Gene3D" id="3.30.70.1730">
    <property type="match status" value="1"/>
</dbReference>
<dbReference type="EMBL" id="JADIMI010000042">
    <property type="protein sequence ID" value="MBO8452121.1"/>
    <property type="molecule type" value="Genomic_DNA"/>
</dbReference>
<comment type="caution">
    <text evidence="7">The sequence shown here is derived from an EMBL/GenBank/DDBJ whole genome shotgun (WGS) entry which is preliminary data.</text>
</comment>
<dbReference type="PANTHER" id="PTHR11560">
    <property type="entry name" value="39S RIBOSOMAL PROTEIN L10, MITOCHONDRIAL"/>
    <property type="match status" value="1"/>
</dbReference>
<gene>
    <name evidence="6" type="primary">rplJ</name>
    <name evidence="7" type="ORF">IAC06_04460</name>
</gene>
<comment type="subunit">
    <text evidence="6">Part of the ribosomal stalk of the 50S ribosomal subunit. The N-terminus interacts with L11 and the large rRNA to form the base of the stalk. The C-terminus forms an elongated spine to which L12 dimers bind in a sequential fashion forming a multimeric L10(L12)X complex.</text>
</comment>
<dbReference type="HAMAP" id="MF_00362">
    <property type="entry name" value="Ribosomal_uL10"/>
    <property type="match status" value="1"/>
</dbReference>
<dbReference type="AlphaFoldDB" id="A0A9D9EQ07"/>
<keyword evidence="6" id="KW-0694">RNA-binding</keyword>
<reference evidence="7" key="1">
    <citation type="submission" date="2020-10" db="EMBL/GenBank/DDBJ databases">
        <authorList>
            <person name="Gilroy R."/>
        </authorList>
    </citation>
    <scope>NUCLEOTIDE SEQUENCE</scope>
    <source>
        <strain evidence="7">B1-20833</strain>
    </source>
</reference>
<reference evidence="7" key="2">
    <citation type="journal article" date="2021" name="PeerJ">
        <title>Extensive microbial diversity within the chicken gut microbiome revealed by metagenomics and culture.</title>
        <authorList>
            <person name="Gilroy R."/>
            <person name="Ravi A."/>
            <person name="Getino M."/>
            <person name="Pursley I."/>
            <person name="Horton D.L."/>
            <person name="Alikhan N.F."/>
            <person name="Baker D."/>
            <person name="Gharbi K."/>
            <person name="Hall N."/>
            <person name="Watson M."/>
            <person name="Adriaenssens E.M."/>
            <person name="Foster-Nyarko E."/>
            <person name="Jarju S."/>
            <person name="Secka A."/>
            <person name="Antonio M."/>
            <person name="Oren A."/>
            <person name="Chaudhuri R.R."/>
            <person name="La Ragione R."/>
            <person name="Hildebrand F."/>
            <person name="Pallen M.J."/>
        </authorList>
    </citation>
    <scope>NUCLEOTIDE SEQUENCE</scope>
    <source>
        <strain evidence="7">B1-20833</strain>
    </source>
</reference>
<dbReference type="GO" id="GO:0005840">
    <property type="term" value="C:ribosome"/>
    <property type="evidence" value="ECO:0007669"/>
    <property type="project" value="UniProtKB-KW"/>
</dbReference>
<evidence type="ECO:0000256" key="2">
    <source>
        <dbReference type="ARBA" id="ARBA00008889"/>
    </source>
</evidence>
<evidence type="ECO:0000313" key="7">
    <source>
        <dbReference type="EMBL" id="MBO8452121.1"/>
    </source>
</evidence>
<evidence type="ECO:0000256" key="4">
    <source>
        <dbReference type="ARBA" id="ARBA00023274"/>
    </source>
</evidence>
<dbReference type="Proteomes" id="UP000823661">
    <property type="component" value="Unassembled WGS sequence"/>
</dbReference>
<keyword evidence="3 6" id="KW-0689">Ribosomal protein</keyword>
<dbReference type="GO" id="GO:1990904">
    <property type="term" value="C:ribonucleoprotein complex"/>
    <property type="evidence" value="ECO:0007669"/>
    <property type="project" value="UniProtKB-KW"/>
</dbReference>
<proteinExistence type="inferred from homology"/>
<dbReference type="InterPro" id="IPR022973">
    <property type="entry name" value="Ribosomal_uL10_bac"/>
</dbReference>
<evidence type="ECO:0000256" key="1">
    <source>
        <dbReference type="ARBA" id="ARBA00002633"/>
    </source>
</evidence>
<dbReference type="Pfam" id="PF00466">
    <property type="entry name" value="Ribosomal_L10"/>
    <property type="match status" value="1"/>
</dbReference>
<dbReference type="SUPFAM" id="SSF160369">
    <property type="entry name" value="Ribosomal protein L10-like"/>
    <property type="match status" value="1"/>
</dbReference>
<evidence type="ECO:0000256" key="6">
    <source>
        <dbReference type="HAMAP-Rule" id="MF_00362"/>
    </source>
</evidence>
<sequence length="176" mass="19284">MRKEEKAQIIESIAAQIQETPNFYITDISGLNAEQTTKLRRDCFEKGIRLVVTKNTLLHKALESLGSEEMAQLYPTLEGPTAVMYCETPNAPAKLIKKYADDGAEKPALKSAYVQECAFIGADKLDELCNIKSREELIGDIIGLLQSPARNVVSALQSAGGKLAGIVKTLSEREQN</sequence>
<dbReference type="InterPro" id="IPR001790">
    <property type="entry name" value="Ribosomal_uL10"/>
</dbReference>
<evidence type="ECO:0000256" key="3">
    <source>
        <dbReference type="ARBA" id="ARBA00022980"/>
    </source>
</evidence>
<dbReference type="CDD" id="cd05797">
    <property type="entry name" value="Ribosomal_L10"/>
    <property type="match status" value="1"/>
</dbReference>
<dbReference type="InterPro" id="IPR043141">
    <property type="entry name" value="Ribosomal_uL10-like_sf"/>
</dbReference>
<comment type="similarity">
    <text evidence="2 6">Belongs to the universal ribosomal protein uL10 family.</text>
</comment>
<accession>A0A9D9EQ07</accession>
<comment type="function">
    <text evidence="1 6">Forms part of the ribosomal stalk, playing a central role in the interaction of the ribosome with GTP-bound translation factors.</text>
</comment>